<evidence type="ECO:0000313" key="2">
    <source>
        <dbReference type="Proteomes" id="UP000320338"/>
    </source>
</evidence>
<protein>
    <submittedName>
        <fullName evidence="1">Uncharacterized protein</fullName>
    </submittedName>
</protein>
<dbReference type="RefSeq" id="WP_344253286.1">
    <property type="nucleotide sequence ID" value="NZ_BAAARZ010000038.1"/>
</dbReference>
<reference evidence="1 2" key="1">
    <citation type="submission" date="2019-06" db="EMBL/GenBank/DDBJ databases">
        <title>Whole genome shotgun sequence of Pseudonocardia hydrocarbonoxydans NBRC 14498.</title>
        <authorList>
            <person name="Hosoyama A."/>
            <person name="Uohara A."/>
            <person name="Ohji S."/>
            <person name="Ichikawa N."/>
        </authorList>
    </citation>
    <scope>NUCLEOTIDE SEQUENCE [LARGE SCALE GENOMIC DNA]</scope>
    <source>
        <strain evidence="1 2">NBRC 14498</strain>
    </source>
</reference>
<dbReference type="AlphaFoldDB" id="A0A4Y3WRI4"/>
<dbReference type="InterPro" id="IPR054221">
    <property type="entry name" value="DUF6941"/>
</dbReference>
<sequence length="148" mass="15631">MPLTKPRIEFKIILCDAAQADSASGKLHMLGAGWTMIGTPTSPHAVALMVQVPWDRANEKLPVLIELLDSDGRSVEIPGEGEAQLIRGEAVLEVGRPPGVSHGSPLSAVFALNVAPLPLPPGRYEWRASVAGDTAAESFQVIGHQLAP</sequence>
<accession>A0A4Y3WRI4</accession>
<proteinExistence type="predicted"/>
<gene>
    <name evidence="1" type="ORF">PHY01_29730</name>
</gene>
<evidence type="ECO:0000313" key="1">
    <source>
        <dbReference type="EMBL" id="GEC20690.1"/>
    </source>
</evidence>
<name>A0A4Y3WRI4_9PSEU</name>
<dbReference type="EMBL" id="BJNG01000022">
    <property type="protein sequence ID" value="GEC20690.1"/>
    <property type="molecule type" value="Genomic_DNA"/>
</dbReference>
<keyword evidence="2" id="KW-1185">Reference proteome</keyword>
<comment type="caution">
    <text evidence="1">The sequence shown here is derived from an EMBL/GenBank/DDBJ whole genome shotgun (WGS) entry which is preliminary data.</text>
</comment>
<organism evidence="1 2">
    <name type="scientific">Pseudonocardia hydrocarbonoxydans</name>
    <dbReference type="NCBI Taxonomy" id="76726"/>
    <lineage>
        <taxon>Bacteria</taxon>
        <taxon>Bacillati</taxon>
        <taxon>Actinomycetota</taxon>
        <taxon>Actinomycetes</taxon>
        <taxon>Pseudonocardiales</taxon>
        <taxon>Pseudonocardiaceae</taxon>
        <taxon>Pseudonocardia</taxon>
    </lineage>
</organism>
<dbReference type="Proteomes" id="UP000320338">
    <property type="component" value="Unassembled WGS sequence"/>
</dbReference>
<dbReference type="Pfam" id="PF22091">
    <property type="entry name" value="DUF6941"/>
    <property type="match status" value="1"/>
</dbReference>